<evidence type="ECO:0000256" key="5">
    <source>
        <dbReference type="ARBA" id="ARBA00022837"/>
    </source>
</evidence>
<dbReference type="GO" id="GO:0005912">
    <property type="term" value="C:adherens junction"/>
    <property type="evidence" value="ECO:0007669"/>
    <property type="project" value="TreeGrafter"/>
</dbReference>
<dbReference type="EnsemblMetazoa" id="CLYHEMT018484.1">
    <property type="protein sequence ID" value="CLYHEMP018484.1"/>
    <property type="gene ID" value="CLYHEMG018484"/>
</dbReference>
<dbReference type="CDD" id="cd11304">
    <property type="entry name" value="Cadherin_repeat"/>
    <property type="match status" value="3"/>
</dbReference>
<dbReference type="PRINTS" id="PR00205">
    <property type="entry name" value="CADHERIN"/>
</dbReference>
<evidence type="ECO:0000256" key="6">
    <source>
        <dbReference type="ARBA" id="ARBA00022989"/>
    </source>
</evidence>
<dbReference type="InterPro" id="IPR002126">
    <property type="entry name" value="Cadherin-like_dom"/>
</dbReference>
<reference evidence="14" key="1">
    <citation type="submission" date="2021-01" db="UniProtKB">
        <authorList>
            <consortium name="EnsemblMetazoa"/>
        </authorList>
    </citation>
    <scope>IDENTIFICATION</scope>
</reference>
<dbReference type="GO" id="GO:0000902">
    <property type="term" value="P:cell morphogenesis"/>
    <property type="evidence" value="ECO:0007669"/>
    <property type="project" value="TreeGrafter"/>
</dbReference>
<evidence type="ECO:0000256" key="8">
    <source>
        <dbReference type="PROSITE-ProRule" id="PRU00043"/>
    </source>
</evidence>
<dbReference type="InterPro" id="IPR008983">
    <property type="entry name" value="Tumour_necrosis_fac-like_dom"/>
</dbReference>
<evidence type="ECO:0000256" key="11">
    <source>
        <dbReference type="SAM" id="SignalP"/>
    </source>
</evidence>
<keyword evidence="7 10" id="KW-0472">Membrane</keyword>
<feature type="signal peptide" evidence="11">
    <location>
        <begin position="1"/>
        <end position="21"/>
    </location>
</feature>
<keyword evidence="5 8" id="KW-0106">Calcium</keyword>
<dbReference type="Gene3D" id="2.60.40.60">
    <property type="entry name" value="Cadherins"/>
    <property type="match status" value="3"/>
</dbReference>
<evidence type="ECO:0000256" key="2">
    <source>
        <dbReference type="ARBA" id="ARBA00022692"/>
    </source>
</evidence>
<dbReference type="GO" id="GO:0016342">
    <property type="term" value="C:catenin complex"/>
    <property type="evidence" value="ECO:0007669"/>
    <property type="project" value="TreeGrafter"/>
</dbReference>
<dbReference type="Pfam" id="PF13895">
    <property type="entry name" value="Ig_2"/>
    <property type="match status" value="1"/>
</dbReference>
<feature type="chain" id="PRO_5029633149" evidence="11">
    <location>
        <begin position="22"/>
        <end position="1936"/>
    </location>
</feature>
<feature type="compositionally biased region" description="Basic and acidic residues" evidence="9">
    <location>
        <begin position="1873"/>
        <end position="1889"/>
    </location>
</feature>
<dbReference type="GO" id="GO:0034332">
    <property type="term" value="P:adherens junction organization"/>
    <property type="evidence" value="ECO:0007669"/>
    <property type="project" value="TreeGrafter"/>
</dbReference>
<dbReference type="Gene3D" id="2.60.40.10">
    <property type="entry name" value="Immunoglobulins"/>
    <property type="match status" value="1"/>
</dbReference>
<dbReference type="GO" id="GO:0007043">
    <property type="term" value="P:cell-cell junction assembly"/>
    <property type="evidence" value="ECO:0007669"/>
    <property type="project" value="TreeGrafter"/>
</dbReference>
<feature type="domain" description="Cadherin" evidence="12">
    <location>
        <begin position="1362"/>
        <end position="1459"/>
    </location>
</feature>
<dbReference type="GeneID" id="136803114"/>
<dbReference type="Gene3D" id="2.60.120.40">
    <property type="match status" value="1"/>
</dbReference>
<dbReference type="InterPro" id="IPR007110">
    <property type="entry name" value="Ig-like_dom"/>
</dbReference>
<dbReference type="InterPro" id="IPR036179">
    <property type="entry name" value="Ig-like_dom_sf"/>
</dbReference>
<evidence type="ECO:0000313" key="14">
    <source>
        <dbReference type="EnsemblMetazoa" id="CLYHEMP018484.1"/>
    </source>
</evidence>
<dbReference type="OrthoDB" id="6252479at2759"/>
<feature type="domain" description="Cadherin" evidence="12">
    <location>
        <begin position="1486"/>
        <end position="1567"/>
    </location>
</feature>
<dbReference type="PROSITE" id="PS50835">
    <property type="entry name" value="IG_LIKE"/>
    <property type="match status" value="1"/>
</dbReference>
<dbReference type="PANTHER" id="PTHR24027:SF422">
    <property type="entry name" value="CADHERIN DOMAIN-CONTAINING PROTEIN"/>
    <property type="match status" value="1"/>
</dbReference>
<dbReference type="GO" id="GO:0005509">
    <property type="term" value="F:calcium ion binding"/>
    <property type="evidence" value="ECO:0007669"/>
    <property type="project" value="UniProtKB-UniRule"/>
</dbReference>
<dbReference type="SUPFAM" id="SSF49313">
    <property type="entry name" value="Cadherin-like"/>
    <property type="match status" value="3"/>
</dbReference>
<dbReference type="PANTHER" id="PTHR24027">
    <property type="entry name" value="CADHERIN-23"/>
    <property type="match status" value="1"/>
</dbReference>
<dbReference type="PROSITE" id="PS50268">
    <property type="entry name" value="CADHERIN_2"/>
    <property type="match status" value="3"/>
</dbReference>
<keyword evidence="6 10" id="KW-1133">Transmembrane helix</keyword>
<evidence type="ECO:0000259" key="12">
    <source>
        <dbReference type="PROSITE" id="PS50268"/>
    </source>
</evidence>
<keyword evidence="3 11" id="KW-0732">Signal</keyword>
<accession>A0A7M5X6C0</accession>
<dbReference type="GO" id="GO:0016477">
    <property type="term" value="P:cell migration"/>
    <property type="evidence" value="ECO:0007669"/>
    <property type="project" value="TreeGrafter"/>
</dbReference>
<evidence type="ECO:0000256" key="1">
    <source>
        <dbReference type="ARBA" id="ARBA00004167"/>
    </source>
</evidence>
<evidence type="ECO:0000259" key="13">
    <source>
        <dbReference type="PROSITE" id="PS50835"/>
    </source>
</evidence>
<feature type="domain" description="Ig-like" evidence="13">
    <location>
        <begin position="1146"/>
        <end position="1233"/>
    </location>
</feature>
<dbReference type="SUPFAM" id="SSF48726">
    <property type="entry name" value="Immunoglobulin"/>
    <property type="match status" value="1"/>
</dbReference>
<dbReference type="GO" id="GO:0044331">
    <property type="term" value="P:cell-cell adhesion mediated by cadherin"/>
    <property type="evidence" value="ECO:0007669"/>
    <property type="project" value="TreeGrafter"/>
</dbReference>
<keyword evidence="4" id="KW-0677">Repeat</keyword>
<proteinExistence type="predicted"/>
<dbReference type="InterPro" id="IPR039808">
    <property type="entry name" value="Cadherin"/>
</dbReference>
<evidence type="ECO:0000256" key="10">
    <source>
        <dbReference type="SAM" id="Phobius"/>
    </source>
</evidence>
<dbReference type="Proteomes" id="UP000594262">
    <property type="component" value="Unplaced"/>
</dbReference>
<dbReference type="GO" id="GO:0007156">
    <property type="term" value="P:homophilic cell adhesion via plasma membrane adhesion molecules"/>
    <property type="evidence" value="ECO:0007669"/>
    <property type="project" value="InterPro"/>
</dbReference>
<name>A0A7M5X6C0_9CNID</name>
<evidence type="ECO:0000256" key="9">
    <source>
        <dbReference type="SAM" id="MobiDB-lite"/>
    </source>
</evidence>
<dbReference type="RefSeq" id="XP_066915967.1">
    <property type="nucleotide sequence ID" value="XM_067059866.1"/>
</dbReference>
<organism evidence="14 15">
    <name type="scientific">Clytia hemisphaerica</name>
    <dbReference type="NCBI Taxonomy" id="252671"/>
    <lineage>
        <taxon>Eukaryota</taxon>
        <taxon>Metazoa</taxon>
        <taxon>Cnidaria</taxon>
        <taxon>Hydrozoa</taxon>
        <taxon>Hydroidolina</taxon>
        <taxon>Leptothecata</taxon>
        <taxon>Obeliida</taxon>
        <taxon>Clytiidae</taxon>
        <taxon>Clytia</taxon>
    </lineage>
</organism>
<dbReference type="GO" id="GO:0016339">
    <property type="term" value="P:calcium-dependent cell-cell adhesion via plasma membrane cell adhesion molecules"/>
    <property type="evidence" value="ECO:0007669"/>
    <property type="project" value="TreeGrafter"/>
</dbReference>
<comment type="subcellular location">
    <subcellularLocation>
        <location evidence="1">Membrane</location>
        <topology evidence="1">Single-pass membrane protein</topology>
    </subcellularLocation>
</comment>
<evidence type="ECO:0000256" key="3">
    <source>
        <dbReference type="ARBA" id="ARBA00022729"/>
    </source>
</evidence>
<keyword evidence="15" id="KW-1185">Reference proteome</keyword>
<evidence type="ECO:0000313" key="15">
    <source>
        <dbReference type="Proteomes" id="UP000594262"/>
    </source>
</evidence>
<feature type="region of interest" description="Disordered" evidence="9">
    <location>
        <begin position="1871"/>
        <end position="1913"/>
    </location>
</feature>
<dbReference type="SMART" id="SM00112">
    <property type="entry name" value="CA"/>
    <property type="match status" value="2"/>
</dbReference>
<dbReference type="InterPro" id="IPR013783">
    <property type="entry name" value="Ig-like_fold"/>
</dbReference>
<dbReference type="GO" id="GO:0008013">
    <property type="term" value="F:beta-catenin binding"/>
    <property type="evidence" value="ECO:0007669"/>
    <property type="project" value="TreeGrafter"/>
</dbReference>
<evidence type="ECO:0000256" key="4">
    <source>
        <dbReference type="ARBA" id="ARBA00022737"/>
    </source>
</evidence>
<feature type="transmembrane region" description="Helical" evidence="10">
    <location>
        <begin position="1795"/>
        <end position="1815"/>
    </location>
</feature>
<dbReference type="GO" id="GO:0045296">
    <property type="term" value="F:cadherin binding"/>
    <property type="evidence" value="ECO:0007669"/>
    <property type="project" value="TreeGrafter"/>
</dbReference>
<feature type="domain" description="Cadherin" evidence="12">
    <location>
        <begin position="1249"/>
        <end position="1361"/>
    </location>
</feature>
<sequence length="1936" mass="218871">MKRIIQWIILVVSSAITLVDGGGVIGCSAQIKEQSITHSPHPIRGLNVFFTEYGFYNYDGCSEDYVLAPIDGIYMISASLVVEQTSSGLDNSIVKFYLAEEHKSSSLYCVAYEEIDSRTQSMSVACFVRLQLHTKLDIIIENGKGLKLLSWSTVSIQYMGTSGVVPALILPITDITRAKNGSWSIRSTRGHLNSLGVLRQANRIEVPCDGLYAISFMFSLQVKTSDPTTLDVYLKDEKIFSLNERYAKGVRTISYFRIFELHSKDVIELKTTGEQNLKEESTFTVIKIREMEADVASICLELKNGQEYGEPVIEFSHEKTVHSSGNRVSFRHNSTKLSIDEDAQYFVHVRAYGLYLVSLDLVLDQSIDSDLTITIGITSEKFNGDIIQNSGLSVSRTGLSAVSLKGVLEIPANSYLSLKLDDNQILEINNISRLSLTQVPVHLLIAAMDTLHAPKTRLCTKPHLNLRNTPVPGYDLNKYTLRNETKFHVPADGIYFVHINQTTLPSANHPLNLTLFLTHTRRGRVLSTIKHILYPDHALHQGYFSRIVELKQDDEVQLTTLCRDELMIKARAVFVFVSTFTGINYEIYDQNFTNSKLKTSLQKSEKTIYQIKSEGVYLVLFNLLASFTNITKNEPFTIKIVRIGSKQNITIVKDIQYIDPGIIGTSGIVSFSCKTFIKIGTHSKFMTSISHDIGTYSKILKLEHHFSYVLLTNPFHVTQGFRMVQSSQKLFSTVNRMIEPDNFQSNDLYGGFTLKGTKLFGPHLKVSKRMVLFYIVSVTVEKVRGLFWLSFRVPPTQGNRAITSKIEVGDQQKVTLKASGLLSVNVGESVFFAIRSDVEQNLILSHCVWSVMEFTQSDGKDYKEFMHHKVSDINQEHSSYFTVNRSSIQQLSTSNEVSFKSGTELSSNLEDGKQLETYSVHSETKELVAPSITLSGKEMSNAEMLIVETTSDQKNSPLTIQLDEQNNSHRFNIGQSRLFLVKLNQSEEVIFKAPSNETKFKVSTVYERLPSFSAILPKTIPLYINQSEHVRVNGWSTLLPGFYDDSEGFSEGNGMYITTSNGFFMVQISLLLDRDYSKEQCSLVVGLDKEIVWRRMLTSNQIIFNDVMWFLKDSAIQCLLTCRHGNMAVKILSGSLFSVMMLDARPTLKDVCMEDRLVMSESNEQVLTQVQSTFQMTCHNSQYLMADFIWTKNGEIVQRTNGERISTLKFGRLSSKDKGCYQCIMTRGKQRMTSNGVHLIIIDPRPQTKLSSREIYIDEGTISDPMVAWIQVAAYNVTSNSRALVNLTIVEGNHGNMFYFSPSTTMAISSLYFRRPLAFKQKRQYDLKFTAHNVEYDGLLGVVTDHITVKVVNRNTHLPRFASHPKTLKIKENTPINTLMYTFTASDLDVANLTFKLVDFGDDTFRIDARSGKLFVNAPLDYEERSTHYVLVVASDGLYESTTSMTIQLLNENDNPPYFAQSELSINIFQQESFTQRDLLKLVTGDKDRGEKVRIEIIDGNEGETFDVRNDGMLFQKKPVQDERTFDLELSAYDQGGLRSLKNANVKINVVKRNKISHIIPTKAPTNPPRVDLFSKDFYQVSVFDAIKIGTKVYQFGPDNFNPLLKFRLRQISSMEKPYFKITNDGTIISLRKLDRRILPEHDLIISACVENDCQVCHVSIVLKENRNAPPRFQKQTYETSINRNANINSLIITLKIRGRLIPNLKYNVIGTDSDKIFYKLDGTNLALHLNTTLNETDITSISFDIEMYNGLNKLLDKCSINIRVVKGSTREASTPLIHIVHTGEGGSNHLHWKYVVPFTAVVLIVLLLLIILLLHKRVKRSKKKIKRISNQPPKSNAPLLDTSPFLTYFTKSAESLEAMMNFSCETLPSAHHSRDDLNDRGNEGDKLDTNSPPLHSNKERDKLLPSKQTNGKVVRFANGHIDKQIDNTTTTTSYA</sequence>
<evidence type="ECO:0000256" key="7">
    <source>
        <dbReference type="ARBA" id="ARBA00023136"/>
    </source>
</evidence>
<keyword evidence="2 10" id="KW-0812">Transmembrane</keyword>
<dbReference type="InterPro" id="IPR015919">
    <property type="entry name" value="Cadherin-like_sf"/>
</dbReference>
<protein>
    <submittedName>
        <fullName evidence="14">Uncharacterized protein</fullName>
    </submittedName>
</protein>
<dbReference type="Pfam" id="PF00028">
    <property type="entry name" value="Cadherin"/>
    <property type="match status" value="1"/>
</dbReference>